<dbReference type="Proteomes" id="UP001264335">
    <property type="component" value="Unassembled WGS sequence"/>
</dbReference>
<reference evidence="1 2" key="1">
    <citation type="submission" date="2023-03" db="EMBL/GenBank/DDBJ databases">
        <authorList>
            <person name="Shen W."/>
            <person name="Cai J."/>
        </authorList>
    </citation>
    <scope>NUCLEOTIDE SEQUENCE [LARGE SCALE GENOMIC DNA]</scope>
    <source>
        <strain evidence="1 2">Y2</strain>
    </source>
</reference>
<gene>
    <name evidence="1" type="ORF">P7D79_10725</name>
</gene>
<proteinExistence type="predicted"/>
<evidence type="ECO:0000313" key="2">
    <source>
        <dbReference type="Proteomes" id="UP001264335"/>
    </source>
</evidence>
<organism evidence="1 2">
    <name type="scientific">Enterococcus avium</name>
    <name type="common">Streptococcus avium</name>
    <dbReference type="NCBI Taxonomy" id="33945"/>
    <lineage>
        <taxon>Bacteria</taxon>
        <taxon>Bacillati</taxon>
        <taxon>Bacillota</taxon>
        <taxon>Bacilli</taxon>
        <taxon>Lactobacillales</taxon>
        <taxon>Enterococcaceae</taxon>
        <taxon>Enterococcus</taxon>
    </lineage>
</organism>
<name>A0ABD5F8V4_ENTAV</name>
<dbReference type="RefSeq" id="WP_193757352.1">
    <property type="nucleotide sequence ID" value="NZ_JARPWY010000025.1"/>
</dbReference>
<dbReference type="AlphaFoldDB" id="A0ABD5F8V4"/>
<evidence type="ECO:0000313" key="1">
    <source>
        <dbReference type="EMBL" id="MDT2514687.1"/>
    </source>
</evidence>
<comment type="caution">
    <text evidence="1">The sequence shown here is derived from an EMBL/GenBank/DDBJ whole genome shotgun (WGS) entry which is preliminary data.</text>
</comment>
<accession>A0ABD5F8V4</accession>
<dbReference type="EMBL" id="JARPWY010000025">
    <property type="protein sequence ID" value="MDT2514687.1"/>
    <property type="molecule type" value="Genomic_DNA"/>
</dbReference>
<protein>
    <submittedName>
        <fullName evidence="1">Uncharacterized protein</fullName>
    </submittedName>
</protein>
<sequence length="50" mass="5997">MKTYEEKLQELLDNKEATPIEWSQSNEEKKNGYTETEVTFKYKIKTPVKK</sequence>